<comment type="caution">
    <text evidence="1">The sequence shown here is derived from an EMBL/GenBank/DDBJ whole genome shotgun (WGS) entry which is preliminary data.</text>
</comment>
<gene>
    <name evidence="1" type="ORF">LCGC14_2690570</name>
</gene>
<accession>A0A0F8ZIN0</accession>
<dbReference type="EMBL" id="LAZR01047677">
    <property type="protein sequence ID" value="KKK93672.1"/>
    <property type="molecule type" value="Genomic_DNA"/>
</dbReference>
<evidence type="ECO:0000313" key="1">
    <source>
        <dbReference type="EMBL" id="KKK93672.1"/>
    </source>
</evidence>
<feature type="non-terminal residue" evidence="1">
    <location>
        <position position="1"/>
    </location>
</feature>
<organism evidence="1">
    <name type="scientific">marine sediment metagenome</name>
    <dbReference type="NCBI Taxonomy" id="412755"/>
    <lineage>
        <taxon>unclassified sequences</taxon>
        <taxon>metagenomes</taxon>
        <taxon>ecological metagenomes</taxon>
    </lineage>
</organism>
<reference evidence="1" key="1">
    <citation type="journal article" date="2015" name="Nature">
        <title>Complex archaea that bridge the gap between prokaryotes and eukaryotes.</title>
        <authorList>
            <person name="Spang A."/>
            <person name="Saw J.H."/>
            <person name="Jorgensen S.L."/>
            <person name="Zaremba-Niedzwiedzka K."/>
            <person name="Martijn J."/>
            <person name="Lind A.E."/>
            <person name="van Eijk R."/>
            <person name="Schleper C."/>
            <person name="Guy L."/>
            <person name="Ettema T.J."/>
        </authorList>
    </citation>
    <scope>NUCLEOTIDE SEQUENCE</scope>
</reference>
<name>A0A0F8ZIN0_9ZZZZ</name>
<sequence>YLIGSRAFNSSVQREINVETDRDVVKKSDILTWDVHRTAGTKGMNWELGLNGTGPTDAELRAVANWTLKAEDSKLVAVAVIQTNFS</sequence>
<protein>
    <submittedName>
        <fullName evidence="1">Uncharacterized protein</fullName>
    </submittedName>
</protein>
<dbReference type="AlphaFoldDB" id="A0A0F8ZIN0"/>
<proteinExistence type="predicted"/>